<feature type="transmembrane region" description="Helical" evidence="7">
    <location>
        <begin position="147"/>
        <end position="169"/>
    </location>
</feature>
<dbReference type="EMBL" id="GL996524">
    <property type="protein sequence ID" value="EGV63088.1"/>
    <property type="molecule type" value="Genomic_DNA"/>
</dbReference>
<dbReference type="KEGG" id="cten:18245899"/>
<dbReference type="AlphaFoldDB" id="G3B736"/>
<protein>
    <recommendedName>
        <fullName evidence="10">Zinc/iron permease</fullName>
    </recommendedName>
</protein>
<evidence type="ECO:0000256" key="1">
    <source>
        <dbReference type="ARBA" id="ARBA00004127"/>
    </source>
</evidence>
<evidence type="ECO:0000256" key="7">
    <source>
        <dbReference type="SAM" id="Phobius"/>
    </source>
</evidence>
<dbReference type="GeneID" id="18245899"/>
<evidence type="ECO:0000256" key="2">
    <source>
        <dbReference type="ARBA" id="ARBA00004394"/>
    </source>
</evidence>
<keyword evidence="5" id="KW-0333">Golgi apparatus</keyword>
<sequence length="257" mass="27905">MISAIAALLICTFMGAISYGLGILPLHLDVNNHIKPVSLFSGGLLIGAALCLAIPESIENYTKNAKNDSKWIGISVMLGFVSMILVDQNYQKPERQEISINDYDVSPPPSSIFKSILHTSLTLALLIHSAIDGISLGSAFHRDSITFVFSLVVIIHKLPTCFSLSCLLLQKGVNAEMVKIHILAFALTTPLFAILTWIALLAVNPSDTVIGILLLFSSGTFIYISTHILGEFKEMTFTEMGILIVGILVPGFLSFMH</sequence>
<evidence type="ECO:0000313" key="9">
    <source>
        <dbReference type="Proteomes" id="UP000000707"/>
    </source>
</evidence>
<keyword evidence="3 7" id="KW-0812">Transmembrane</keyword>
<organism evidence="9">
    <name type="scientific">Candida tenuis (strain ATCC 10573 / BCRC 21748 / CBS 615 / JCM 9827 / NBRC 10315 / NRRL Y-1498 / VKM Y-70)</name>
    <name type="common">Yeast</name>
    <name type="synonym">Yamadazyma tenuis</name>
    <dbReference type="NCBI Taxonomy" id="590646"/>
    <lineage>
        <taxon>Eukaryota</taxon>
        <taxon>Fungi</taxon>
        <taxon>Dikarya</taxon>
        <taxon>Ascomycota</taxon>
        <taxon>Saccharomycotina</taxon>
        <taxon>Pichiomycetes</taxon>
        <taxon>Debaryomycetaceae</taxon>
        <taxon>Yamadazyma</taxon>
    </lineage>
</organism>
<feature type="transmembrane region" description="Helical" evidence="7">
    <location>
        <begin position="70"/>
        <end position="86"/>
    </location>
</feature>
<accession>G3B736</accession>
<keyword evidence="6 7" id="KW-0472">Membrane</keyword>
<feature type="transmembrane region" description="Helical" evidence="7">
    <location>
        <begin position="181"/>
        <end position="203"/>
    </location>
</feature>
<dbReference type="eggNOG" id="KOG3907">
    <property type="taxonomic scope" value="Eukaryota"/>
</dbReference>
<feature type="transmembrane region" description="Helical" evidence="7">
    <location>
        <begin position="237"/>
        <end position="256"/>
    </location>
</feature>
<dbReference type="PANTHER" id="PTHR16133">
    <property type="entry name" value="SOLUTE CARRIER FAMILY 39 ZINC TRANSPORTER , MEMBER 9-RELATED"/>
    <property type="match status" value="1"/>
</dbReference>
<comment type="subcellular location">
    <subcellularLocation>
        <location evidence="1">Endomembrane system</location>
        <topology evidence="1">Multi-pass membrane protein</topology>
    </subcellularLocation>
    <subcellularLocation>
        <location evidence="2">Golgi apparatus membrane</location>
    </subcellularLocation>
</comment>
<dbReference type="STRING" id="590646.G3B736"/>
<dbReference type="InterPro" id="IPR045891">
    <property type="entry name" value="ZIP9"/>
</dbReference>
<evidence type="ECO:0000256" key="4">
    <source>
        <dbReference type="ARBA" id="ARBA00022989"/>
    </source>
</evidence>
<dbReference type="InterPro" id="IPR003689">
    <property type="entry name" value="ZIP"/>
</dbReference>
<dbReference type="HOGENOM" id="CLU_028824_3_1_1"/>
<evidence type="ECO:0000256" key="6">
    <source>
        <dbReference type="ARBA" id="ARBA00023136"/>
    </source>
</evidence>
<dbReference type="Pfam" id="PF02535">
    <property type="entry name" value="Zip"/>
    <property type="match status" value="1"/>
</dbReference>
<dbReference type="GO" id="GO:0006829">
    <property type="term" value="P:zinc ion transport"/>
    <property type="evidence" value="ECO:0007669"/>
    <property type="project" value="InterPro"/>
</dbReference>
<proteinExistence type="predicted"/>
<evidence type="ECO:0008006" key="10">
    <source>
        <dbReference type="Google" id="ProtNLM"/>
    </source>
</evidence>
<evidence type="ECO:0000256" key="3">
    <source>
        <dbReference type="ARBA" id="ARBA00022692"/>
    </source>
</evidence>
<keyword evidence="4 7" id="KW-1133">Transmembrane helix</keyword>
<dbReference type="OrthoDB" id="19859at2759"/>
<gene>
    <name evidence="8" type="ORF">CANTEDRAFT_106582</name>
</gene>
<feature type="transmembrane region" description="Helical" evidence="7">
    <location>
        <begin position="209"/>
        <end position="230"/>
    </location>
</feature>
<dbReference type="RefSeq" id="XP_006686881.1">
    <property type="nucleotide sequence ID" value="XM_006686818.1"/>
</dbReference>
<evidence type="ECO:0000256" key="5">
    <source>
        <dbReference type="ARBA" id="ARBA00023034"/>
    </source>
</evidence>
<reference evidence="8 9" key="1">
    <citation type="journal article" date="2011" name="Proc. Natl. Acad. Sci. U.S.A.">
        <title>Comparative genomics of xylose-fermenting fungi for enhanced biofuel production.</title>
        <authorList>
            <person name="Wohlbach D.J."/>
            <person name="Kuo A."/>
            <person name="Sato T.K."/>
            <person name="Potts K.M."/>
            <person name="Salamov A.A."/>
            <person name="LaButti K.M."/>
            <person name="Sun H."/>
            <person name="Clum A."/>
            <person name="Pangilinan J.L."/>
            <person name="Lindquist E.A."/>
            <person name="Lucas S."/>
            <person name="Lapidus A."/>
            <person name="Jin M."/>
            <person name="Gunawan C."/>
            <person name="Balan V."/>
            <person name="Dale B.E."/>
            <person name="Jeffries T.W."/>
            <person name="Zinkel R."/>
            <person name="Barry K.W."/>
            <person name="Grigoriev I.V."/>
            <person name="Gasch A.P."/>
        </authorList>
    </citation>
    <scope>NUCLEOTIDE SEQUENCE [LARGE SCALE GENOMIC DNA]</scope>
    <source>
        <strain evidence="9">ATCC 10573 / BCRC 21748 / CBS 615 / JCM 9827 / NBRC 10315 / NRRL Y-1498 / VKM Y-70</strain>
    </source>
</reference>
<dbReference type="Proteomes" id="UP000000707">
    <property type="component" value="Unassembled WGS sequence"/>
</dbReference>
<dbReference type="GO" id="GO:0046873">
    <property type="term" value="F:metal ion transmembrane transporter activity"/>
    <property type="evidence" value="ECO:0007669"/>
    <property type="project" value="InterPro"/>
</dbReference>
<feature type="transmembrane region" description="Helical" evidence="7">
    <location>
        <begin position="6"/>
        <end position="26"/>
    </location>
</feature>
<keyword evidence="9" id="KW-1185">Reference proteome</keyword>
<name>G3B736_CANTC</name>
<dbReference type="PANTHER" id="PTHR16133:SF0">
    <property type="entry name" value="ZINC_IRON REGULATED TRANSPORTER-RELATED PROTEIN 102B, ISOFORM E"/>
    <property type="match status" value="1"/>
</dbReference>
<dbReference type="GO" id="GO:0000139">
    <property type="term" value="C:Golgi membrane"/>
    <property type="evidence" value="ECO:0007669"/>
    <property type="project" value="UniProtKB-SubCell"/>
</dbReference>
<evidence type="ECO:0000313" key="8">
    <source>
        <dbReference type="EMBL" id="EGV63088.1"/>
    </source>
</evidence>
<feature type="transmembrane region" description="Helical" evidence="7">
    <location>
        <begin position="38"/>
        <end position="58"/>
    </location>
</feature>